<dbReference type="InterPro" id="IPR012171">
    <property type="entry name" value="Fatty_acid_desaturase"/>
</dbReference>
<feature type="domain" description="Fatty acid desaturase" evidence="2">
    <location>
        <begin position="59"/>
        <end position="300"/>
    </location>
</feature>
<keyword evidence="4" id="KW-1185">Reference proteome</keyword>
<dbReference type="Proteomes" id="UP001628091">
    <property type="component" value="Unassembled WGS sequence"/>
</dbReference>
<dbReference type="EMBL" id="BAAFZP010000001">
    <property type="protein sequence ID" value="GAB1581178.1"/>
    <property type="molecule type" value="Genomic_DNA"/>
</dbReference>
<feature type="transmembrane region" description="Helical" evidence="1">
    <location>
        <begin position="58"/>
        <end position="77"/>
    </location>
</feature>
<keyword evidence="1" id="KW-0812">Transmembrane</keyword>
<protein>
    <submittedName>
        <fullName evidence="3">Fatty acid desaturase</fullName>
    </submittedName>
</protein>
<evidence type="ECO:0000259" key="2">
    <source>
        <dbReference type="Pfam" id="PF00487"/>
    </source>
</evidence>
<evidence type="ECO:0000313" key="4">
    <source>
        <dbReference type="Proteomes" id="UP001628091"/>
    </source>
</evidence>
<dbReference type="RefSeq" id="WP_407864058.1">
    <property type="nucleotide sequence ID" value="NZ_BAAFZP010000001.1"/>
</dbReference>
<comment type="caution">
    <text evidence="3">The sequence shown here is derived from an EMBL/GenBank/DDBJ whole genome shotgun (WGS) entry which is preliminary data.</text>
</comment>
<name>A0ABQ0GWZ8_9HYPH</name>
<gene>
    <name evidence="3" type="ORF">PPNSA23_11210</name>
</gene>
<organism evidence="3 4">
    <name type="scientific">Phyllobacterium phragmitis</name>
    <dbReference type="NCBI Taxonomy" id="2670329"/>
    <lineage>
        <taxon>Bacteria</taxon>
        <taxon>Pseudomonadati</taxon>
        <taxon>Pseudomonadota</taxon>
        <taxon>Alphaproteobacteria</taxon>
        <taxon>Hyphomicrobiales</taxon>
        <taxon>Phyllobacteriaceae</taxon>
        <taxon>Phyllobacterium</taxon>
    </lineage>
</organism>
<sequence>MNAIFPPSAATIDHRSWLKILSNYRQPDRGRSAFELAVTIVPFAALWALSGVAVHYGFWWGLLLTIPAAGFLLRLFMIQHDCGHGSFFAHRRADDWLGRAIGVLTLTPYDYWKRAHAIHHASAGNLDERGIGDITTLTVSEYRALSRWGRLKYRLYRNPIVMFVIGPIWVFLLKQRLPFGMMRSGAGPWISTMATNLAIVGLAAGLIWLVGIGPFLLVHLPIVLLASAAGIWLFYVQHQFEDTQWSEGAEWQFQHSALHGSSYYDLPPALQWLTGNIGIHHVHHLSSRVPYYRLPEVLKDYPELRDIGRITILESLRCVKLVLWDERNKRLVSFREARTA</sequence>
<accession>A0ABQ0GWZ8</accession>
<dbReference type="PANTHER" id="PTHR19353">
    <property type="entry name" value="FATTY ACID DESATURASE 2"/>
    <property type="match status" value="1"/>
</dbReference>
<feature type="transmembrane region" description="Helical" evidence="1">
    <location>
        <begin position="216"/>
        <end position="235"/>
    </location>
</feature>
<reference evidence="3 4" key="1">
    <citation type="submission" date="2024-10" db="EMBL/GenBank/DDBJ databases">
        <title>Isolation, draft genome sequencing and identification of Phyllobacterium sp. NSA23, isolated from leaf soil.</title>
        <authorList>
            <person name="Akita H."/>
        </authorList>
    </citation>
    <scope>NUCLEOTIDE SEQUENCE [LARGE SCALE GENOMIC DNA]</scope>
    <source>
        <strain evidence="3 4">NSA23</strain>
    </source>
</reference>
<feature type="transmembrane region" description="Helical" evidence="1">
    <location>
        <begin position="33"/>
        <end position="52"/>
    </location>
</feature>
<keyword evidence="1" id="KW-0472">Membrane</keyword>
<dbReference type="CDD" id="cd03507">
    <property type="entry name" value="Delta12-FADS-like"/>
    <property type="match status" value="1"/>
</dbReference>
<proteinExistence type="predicted"/>
<keyword evidence="1" id="KW-1133">Transmembrane helix</keyword>
<feature type="transmembrane region" description="Helical" evidence="1">
    <location>
        <begin position="155"/>
        <end position="174"/>
    </location>
</feature>
<dbReference type="PANTHER" id="PTHR19353:SF73">
    <property type="entry name" value="FATTY ACID DESATURASE"/>
    <property type="match status" value="1"/>
</dbReference>
<evidence type="ECO:0000313" key="3">
    <source>
        <dbReference type="EMBL" id="GAB1581178.1"/>
    </source>
</evidence>
<dbReference type="InterPro" id="IPR005804">
    <property type="entry name" value="FA_desaturase_dom"/>
</dbReference>
<dbReference type="Pfam" id="PF00487">
    <property type="entry name" value="FA_desaturase"/>
    <property type="match status" value="1"/>
</dbReference>
<feature type="transmembrane region" description="Helical" evidence="1">
    <location>
        <begin position="186"/>
        <end position="209"/>
    </location>
</feature>
<evidence type="ECO:0000256" key="1">
    <source>
        <dbReference type="SAM" id="Phobius"/>
    </source>
</evidence>